<keyword evidence="14" id="KW-1185">Reference proteome</keyword>
<proteinExistence type="predicted"/>
<comment type="subcellular location">
    <subcellularLocation>
        <location evidence="1">Membrane</location>
        <topology evidence="1">Multi-pass membrane protein</topology>
    </subcellularLocation>
</comment>
<keyword evidence="9 11" id="KW-0472">Membrane</keyword>
<dbReference type="Pfam" id="PF12906">
    <property type="entry name" value="RINGv"/>
    <property type="match status" value="1"/>
</dbReference>
<dbReference type="GO" id="GO:0004842">
    <property type="term" value="F:ubiquitin-protein transferase activity"/>
    <property type="evidence" value="ECO:0007669"/>
    <property type="project" value="TreeGrafter"/>
</dbReference>
<feature type="domain" description="RING-CH-type" evidence="12">
    <location>
        <begin position="268"/>
        <end position="330"/>
    </location>
</feature>
<evidence type="ECO:0000256" key="1">
    <source>
        <dbReference type="ARBA" id="ARBA00004141"/>
    </source>
</evidence>
<name>A0A7M5V0R3_9CNID</name>
<keyword evidence="8 11" id="KW-1133">Transmembrane helix</keyword>
<evidence type="ECO:0000256" key="2">
    <source>
        <dbReference type="ARBA" id="ARBA00022679"/>
    </source>
</evidence>
<feature type="region of interest" description="Disordered" evidence="10">
    <location>
        <begin position="65"/>
        <end position="87"/>
    </location>
</feature>
<dbReference type="InterPro" id="IPR011016">
    <property type="entry name" value="Znf_RING-CH"/>
</dbReference>
<dbReference type="OrthoDB" id="5945610at2759"/>
<dbReference type="Proteomes" id="UP000594262">
    <property type="component" value="Unplaced"/>
</dbReference>
<dbReference type="PANTHER" id="PTHR46065">
    <property type="entry name" value="E3 UBIQUITIN-PROTEIN LIGASE MARCH 2/3 FAMILY MEMBER"/>
    <property type="match status" value="1"/>
</dbReference>
<organism evidence="13 14">
    <name type="scientific">Clytia hemisphaerica</name>
    <dbReference type="NCBI Taxonomy" id="252671"/>
    <lineage>
        <taxon>Eukaryota</taxon>
        <taxon>Metazoa</taxon>
        <taxon>Cnidaria</taxon>
        <taxon>Hydrozoa</taxon>
        <taxon>Hydroidolina</taxon>
        <taxon>Leptothecata</taxon>
        <taxon>Obeliida</taxon>
        <taxon>Clytiidae</taxon>
        <taxon>Clytia</taxon>
    </lineage>
</organism>
<evidence type="ECO:0000259" key="12">
    <source>
        <dbReference type="PROSITE" id="PS51292"/>
    </source>
</evidence>
<accession>A0A7M5V0R3</accession>
<evidence type="ECO:0000256" key="8">
    <source>
        <dbReference type="ARBA" id="ARBA00022989"/>
    </source>
</evidence>
<dbReference type="PROSITE" id="PS51292">
    <property type="entry name" value="ZF_RING_CH"/>
    <property type="match status" value="1"/>
</dbReference>
<feature type="transmembrane region" description="Helical" evidence="11">
    <location>
        <begin position="382"/>
        <end position="410"/>
    </location>
</feature>
<dbReference type="SMART" id="SM00744">
    <property type="entry name" value="RINGv"/>
    <property type="match status" value="1"/>
</dbReference>
<feature type="region of interest" description="Disordered" evidence="10">
    <location>
        <begin position="148"/>
        <end position="226"/>
    </location>
</feature>
<evidence type="ECO:0000256" key="9">
    <source>
        <dbReference type="ARBA" id="ARBA00023136"/>
    </source>
</evidence>
<dbReference type="EnsemblMetazoa" id="CLYHEMT009324.1">
    <property type="protein sequence ID" value="CLYHEMP009324.1"/>
    <property type="gene ID" value="CLYHEMG009324"/>
</dbReference>
<evidence type="ECO:0000313" key="14">
    <source>
        <dbReference type="Proteomes" id="UP000594262"/>
    </source>
</evidence>
<evidence type="ECO:0000313" key="13">
    <source>
        <dbReference type="EnsemblMetazoa" id="CLYHEMP009324.1"/>
    </source>
</evidence>
<dbReference type="RefSeq" id="XP_066925420.1">
    <property type="nucleotide sequence ID" value="XM_067069319.1"/>
</dbReference>
<dbReference type="Gene3D" id="3.30.40.10">
    <property type="entry name" value="Zinc/RING finger domain, C3HC4 (zinc finger)"/>
    <property type="match status" value="1"/>
</dbReference>
<dbReference type="SUPFAM" id="SSF57850">
    <property type="entry name" value="RING/U-box"/>
    <property type="match status" value="1"/>
</dbReference>
<dbReference type="GO" id="GO:0016020">
    <property type="term" value="C:membrane"/>
    <property type="evidence" value="ECO:0007669"/>
    <property type="project" value="UniProtKB-SubCell"/>
</dbReference>
<evidence type="ECO:0000256" key="6">
    <source>
        <dbReference type="ARBA" id="ARBA00022786"/>
    </source>
</evidence>
<evidence type="ECO:0000256" key="11">
    <source>
        <dbReference type="SAM" id="Phobius"/>
    </source>
</evidence>
<dbReference type="GeneID" id="136812795"/>
<dbReference type="InterPro" id="IPR013083">
    <property type="entry name" value="Znf_RING/FYVE/PHD"/>
</dbReference>
<protein>
    <recommendedName>
        <fullName evidence="12">RING-CH-type domain-containing protein</fullName>
    </recommendedName>
</protein>
<dbReference type="CDD" id="cd16495">
    <property type="entry name" value="RING_CH-C4HC3_MARCH"/>
    <property type="match status" value="1"/>
</dbReference>
<feature type="compositionally biased region" description="Basic residues" evidence="10">
    <location>
        <begin position="181"/>
        <end position="190"/>
    </location>
</feature>
<keyword evidence="6" id="KW-0833">Ubl conjugation pathway</keyword>
<feature type="transmembrane region" description="Helical" evidence="11">
    <location>
        <begin position="349"/>
        <end position="376"/>
    </location>
</feature>
<keyword evidence="4" id="KW-0479">Metal-binding</keyword>
<dbReference type="GO" id="GO:0016567">
    <property type="term" value="P:protein ubiquitination"/>
    <property type="evidence" value="ECO:0007669"/>
    <property type="project" value="TreeGrafter"/>
</dbReference>
<reference evidence="13" key="1">
    <citation type="submission" date="2021-01" db="UniProtKB">
        <authorList>
            <consortium name="EnsemblMetazoa"/>
        </authorList>
    </citation>
    <scope>IDENTIFICATION</scope>
</reference>
<dbReference type="AlphaFoldDB" id="A0A7M5V0R3"/>
<dbReference type="PANTHER" id="PTHR46065:SF3">
    <property type="entry name" value="FI20425P1"/>
    <property type="match status" value="1"/>
</dbReference>
<keyword evidence="5" id="KW-0863">Zinc-finger</keyword>
<dbReference type="GO" id="GO:0008270">
    <property type="term" value="F:zinc ion binding"/>
    <property type="evidence" value="ECO:0007669"/>
    <property type="project" value="UniProtKB-KW"/>
</dbReference>
<keyword evidence="7" id="KW-0862">Zinc</keyword>
<sequence>MEVNCKSRYHLRISTDQRVYKDWKKNGGGPIEIKYADNCKKCKRHKKNLIKQKKRKYDVYKHSLQNQPSPEYHSRKNSLKMTTSKSSEDGALHIMSIPRVPPQKEWDPRMTMTSPIEWETSPLVTADEESDMSTTIINTSTRPDVLIQNKGKHLPDVISNNEAQRQEDEETDRESSIRSCSTHKPRVKKSRSVDVAERNVTSTPKKCRSRSIPTDQSIPNKYTKSSTTDENEHFIIVNIPENAFKPGMQNADIHNHNTILSIADDTATVVSEGVKCRYCLTNDTINNEPLISPCHCCGTSKFVHQSCLEKWLTLRNLDHCEVCKMHYRTKWVHRPLCSLNFPSMKKHDVFLLILTVAFYVTLIFQFLGAVYVSIMASALTPMVTIVTLIGLSLGLIWFLTGSIALTIILYTSEYWKAWRKANKRKILLTENARDIPLKSPTSSFPSDLSQAVAV</sequence>
<keyword evidence="2" id="KW-0808">Transferase</keyword>
<evidence type="ECO:0000256" key="7">
    <source>
        <dbReference type="ARBA" id="ARBA00022833"/>
    </source>
</evidence>
<keyword evidence="3 11" id="KW-0812">Transmembrane</keyword>
<evidence type="ECO:0000256" key="4">
    <source>
        <dbReference type="ARBA" id="ARBA00022723"/>
    </source>
</evidence>
<evidence type="ECO:0000256" key="10">
    <source>
        <dbReference type="SAM" id="MobiDB-lite"/>
    </source>
</evidence>
<feature type="compositionally biased region" description="Polar residues" evidence="10">
    <location>
        <begin position="211"/>
        <end position="226"/>
    </location>
</feature>
<evidence type="ECO:0000256" key="3">
    <source>
        <dbReference type="ARBA" id="ARBA00022692"/>
    </source>
</evidence>
<evidence type="ECO:0000256" key="5">
    <source>
        <dbReference type="ARBA" id="ARBA00022771"/>
    </source>
</evidence>